<evidence type="ECO:0000313" key="3">
    <source>
        <dbReference type="WBParaSite" id="HPBE_0001338701-mRNA-1"/>
    </source>
</evidence>
<dbReference type="Proteomes" id="UP000050761">
    <property type="component" value="Unassembled WGS sequence"/>
</dbReference>
<evidence type="ECO:0000313" key="1">
    <source>
        <dbReference type="EMBL" id="VDO95949.1"/>
    </source>
</evidence>
<dbReference type="AlphaFoldDB" id="A0A183FXT1"/>
<name>A0A183FXT1_HELPZ</name>
<gene>
    <name evidence="1" type="ORF">HPBE_LOCUS13388</name>
</gene>
<accession>A0A3P7ZYX7</accession>
<reference evidence="3" key="2">
    <citation type="submission" date="2019-09" db="UniProtKB">
        <authorList>
            <consortium name="WormBaseParasite"/>
        </authorList>
    </citation>
    <scope>IDENTIFICATION</scope>
</reference>
<keyword evidence="2" id="KW-1185">Reference proteome</keyword>
<accession>A0A183FXT1</accession>
<proteinExistence type="predicted"/>
<dbReference type="WBParaSite" id="HPBE_0001338701-mRNA-1">
    <property type="protein sequence ID" value="HPBE_0001338701-mRNA-1"/>
    <property type="gene ID" value="HPBE_0001338701"/>
</dbReference>
<dbReference type="EMBL" id="UZAH01027895">
    <property type="protein sequence ID" value="VDO95949.1"/>
    <property type="molecule type" value="Genomic_DNA"/>
</dbReference>
<organism evidence="2 3">
    <name type="scientific">Heligmosomoides polygyrus</name>
    <name type="common">Parasitic roundworm</name>
    <dbReference type="NCBI Taxonomy" id="6339"/>
    <lineage>
        <taxon>Eukaryota</taxon>
        <taxon>Metazoa</taxon>
        <taxon>Ecdysozoa</taxon>
        <taxon>Nematoda</taxon>
        <taxon>Chromadorea</taxon>
        <taxon>Rhabditida</taxon>
        <taxon>Rhabditina</taxon>
        <taxon>Rhabditomorpha</taxon>
        <taxon>Strongyloidea</taxon>
        <taxon>Heligmosomidae</taxon>
        <taxon>Heligmosomoides</taxon>
    </lineage>
</organism>
<reference evidence="1 2" key="1">
    <citation type="submission" date="2018-11" db="EMBL/GenBank/DDBJ databases">
        <authorList>
            <consortium name="Pathogen Informatics"/>
        </authorList>
    </citation>
    <scope>NUCLEOTIDE SEQUENCE [LARGE SCALE GENOMIC DNA]</scope>
</reference>
<protein>
    <submittedName>
        <fullName evidence="3">Secreted protein</fullName>
    </submittedName>
</protein>
<evidence type="ECO:0000313" key="2">
    <source>
        <dbReference type="Proteomes" id="UP000050761"/>
    </source>
</evidence>
<sequence>MQRLASSRFLSLFAAENKARWLGALLLLCSHTAMPSSADVCIRLANNNADDDDDDDLSASTLVIKVVAGKFSTTRTTYAQGKRGIWRRDRDARDGPADDVVLGVDFVCLAI</sequence>